<evidence type="ECO:0000256" key="15">
    <source>
        <dbReference type="ARBA" id="ARBA00040883"/>
    </source>
</evidence>
<evidence type="ECO:0000256" key="16">
    <source>
        <dbReference type="HAMAP-Rule" id="MF_01274"/>
    </source>
</evidence>
<dbReference type="NCBIfam" id="NF009848">
    <property type="entry name" value="PRK13318.1-6"/>
    <property type="match status" value="1"/>
</dbReference>
<dbReference type="NCBIfam" id="NF009855">
    <property type="entry name" value="PRK13321.1"/>
    <property type="match status" value="1"/>
</dbReference>
<feature type="binding site" evidence="16">
    <location>
        <position position="135"/>
    </location>
    <ligand>
        <name>ATP</name>
        <dbReference type="ChEBI" id="CHEBI:30616"/>
    </ligand>
</feature>
<sequence>MILAIDVGNSHILLGLFTLKPKAELLHHWKLSTDPSRTADEYAIQLRNLFRFAELDYRAVTGMVMSSVVPPLMPTLERMCQSYFRLKPLVIGPGVSTGMNIRMENPKEVGADRIVNAVSAYERYGGPLIVVDFGTAMTFCAISEEGDYLGGAIAPGLMISTEALFARASKLPRIELTKPAKVIGKNTVQGMQSGILYGFAGQIDGVVSEMKKELGEKTRVIATGETAELIAPETEHIDMVDPFLTLQGLRIIYQRTLQED</sequence>
<dbReference type="RefSeq" id="WP_151619748.1">
    <property type="nucleotide sequence ID" value="NZ_WBXO01000004.1"/>
</dbReference>
<gene>
    <name evidence="16" type="primary">coaX</name>
    <name evidence="17" type="ORF">F9B85_07440</name>
</gene>
<comment type="pathway">
    <text evidence="4 16">Cofactor biosynthesis; coenzyme A biosynthesis; CoA from (R)-pantothenate: step 1/5.</text>
</comment>
<evidence type="ECO:0000256" key="11">
    <source>
        <dbReference type="ARBA" id="ARBA00022840"/>
    </source>
</evidence>
<comment type="similarity">
    <text evidence="14 16">Belongs to the type III pantothenate kinase family.</text>
</comment>
<dbReference type="InterPro" id="IPR043129">
    <property type="entry name" value="ATPase_NBD"/>
</dbReference>
<dbReference type="Gene3D" id="3.30.420.40">
    <property type="match status" value="2"/>
</dbReference>
<dbReference type="InterPro" id="IPR004619">
    <property type="entry name" value="Type_III_PanK"/>
</dbReference>
<evidence type="ECO:0000256" key="4">
    <source>
        <dbReference type="ARBA" id="ARBA00005225"/>
    </source>
</evidence>
<reference evidence="17 18" key="1">
    <citation type="submission" date="2019-10" db="EMBL/GenBank/DDBJ databases">
        <title>Whole-genome sequence of the extremophile Heliorestis acidaminivorans DSM 24790.</title>
        <authorList>
            <person name="Kyndt J.A."/>
            <person name="Meyer T.E."/>
        </authorList>
    </citation>
    <scope>NUCLEOTIDE SEQUENCE [LARGE SCALE GENOMIC DNA]</scope>
    <source>
        <strain evidence="17 18">DSM 24790</strain>
    </source>
</reference>
<protein>
    <recommendedName>
        <fullName evidence="15 16">Type III pantothenate kinase</fullName>
        <ecNumber evidence="6 16">2.7.1.33</ecNumber>
    </recommendedName>
    <alternativeName>
        <fullName evidence="16">PanK-III</fullName>
    </alternativeName>
    <alternativeName>
        <fullName evidence="16">Pantothenic acid kinase</fullName>
    </alternativeName>
</protein>
<dbReference type="PANTHER" id="PTHR34265:SF1">
    <property type="entry name" value="TYPE III PANTOTHENATE KINASE"/>
    <property type="match status" value="1"/>
</dbReference>
<evidence type="ECO:0000313" key="17">
    <source>
        <dbReference type="EMBL" id="KAB2953088.1"/>
    </source>
</evidence>
<dbReference type="GO" id="GO:0005524">
    <property type="term" value="F:ATP binding"/>
    <property type="evidence" value="ECO:0007669"/>
    <property type="project" value="UniProtKB-UniRule"/>
</dbReference>
<dbReference type="UniPathway" id="UPA00241">
    <property type="reaction ID" value="UER00352"/>
</dbReference>
<keyword evidence="13 16" id="KW-0173">Coenzyme A biosynthesis</keyword>
<dbReference type="SUPFAM" id="SSF53067">
    <property type="entry name" value="Actin-like ATPase domain"/>
    <property type="match status" value="2"/>
</dbReference>
<evidence type="ECO:0000256" key="1">
    <source>
        <dbReference type="ARBA" id="ARBA00001206"/>
    </source>
</evidence>
<accession>A0A6I0ET33</accession>
<dbReference type="Pfam" id="PF03309">
    <property type="entry name" value="Pan_kinase"/>
    <property type="match status" value="1"/>
</dbReference>
<feature type="binding site" evidence="16">
    <location>
        <begin position="110"/>
        <end position="113"/>
    </location>
    <ligand>
        <name>substrate</name>
    </ligand>
</feature>
<dbReference type="CDD" id="cd24015">
    <property type="entry name" value="ASKHA_NBD_PanK-III"/>
    <property type="match status" value="1"/>
</dbReference>
<dbReference type="GO" id="GO:0015937">
    <property type="term" value="P:coenzyme A biosynthetic process"/>
    <property type="evidence" value="ECO:0007669"/>
    <property type="project" value="UniProtKB-UniRule"/>
</dbReference>
<evidence type="ECO:0000256" key="5">
    <source>
        <dbReference type="ARBA" id="ARBA00011738"/>
    </source>
</evidence>
<dbReference type="HAMAP" id="MF_01274">
    <property type="entry name" value="Pantothen_kinase_3"/>
    <property type="match status" value="1"/>
</dbReference>
<keyword evidence="12 16" id="KW-0630">Potassium</keyword>
<feature type="binding site" evidence="16">
    <location>
        <position position="132"/>
    </location>
    <ligand>
        <name>K(+)</name>
        <dbReference type="ChEBI" id="CHEBI:29103"/>
    </ligand>
</feature>
<comment type="subunit">
    <text evidence="5 16">Homodimer.</text>
</comment>
<keyword evidence="8 16" id="KW-0808">Transferase</keyword>
<evidence type="ECO:0000256" key="3">
    <source>
        <dbReference type="ARBA" id="ARBA00004496"/>
    </source>
</evidence>
<organism evidence="17 18">
    <name type="scientific">Heliorestis acidaminivorans</name>
    <dbReference type="NCBI Taxonomy" id="553427"/>
    <lineage>
        <taxon>Bacteria</taxon>
        <taxon>Bacillati</taxon>
        <taxon>Bacillota</taxon>
        <taxon>Clostridia</taxon>
        <taxon>Eubacteriales</taxon>
        <taxon>Heliobacteriaceae</taxon>
        <taxon>Heliorestis</taxon>
    </lineage>
</organism>
<feature type="binding site" evidence="16">
    <location>
        <position position="187"/>
    </location>
    <ligand>
        <name>substrate</name>
    </ligand>
</feature>
<dbReference type="AlphaFoldDB" id="A0A6I0ET33"/>
<keyword evidence="7 16" id="KW-0963">Cytoplasm</keyword>
<feature type="binding site" evidence="16">
    <location>
        <begin position="6"/>
        <end position="13"/>
    </location>
    <ligand>
        <name>ATP</name>
        <dbReference type="ChEBI" id="CHEBI:30616"/>
    </ligand>
</feature>
<dbReference type="OrthoDB" id="9804707at2"/>
<dbReference type="PANTHER" id="PTHR34265">
    <property type="entry name" value="TYPE III PANTOTHENATE KINASE"/>
    <property type="match status" value="1"/>
</dbReference>
<name>A0A6I0ET33_9FIRM</name>
<keyword evidence="10 16" id="KW-0418">Kinase</keyword>
<dbReference type="GO" id="GO:0046872">
    <property type="term" value="F:metal ion binding"/>
    <property type="evidence" value="ECO:0007669"/>
    <property type="project" value="UniProtKB-KW"/>
</dbReference>
<dbReference type="NCBIfam" id="TIGR00671">
    <property type="entry name" value="baf"/>
    <property type="match status" value="1"/>
</dbReference>
<dbReference type="EC" id="2.7.1.33" evidence="6 16"/>
<comment type="function">
    <text evidence="16">Catalyzes the phosphorylation of pantothenate (Pan), the first step in CoA biosynthesis.</text>
</comment>
<evidence type="ECO:0000313" key="18">
    <source>
        <dbReference type="Proteomes" id="UP000468766"/>
    </source>
</evidence>
<dbReference type="EMBL" id="WBXO01000004">
    <property type="protein sequence ID" value="KAB2953088.1"/>
    <property type="molecule type" value="Genomic_DNA"/>
</dbReference>
<evidence type="ECO:0000256" key="10">
    <source>
        <dbReference type="ARBA" id="ARBA00022777"/>
    </source>
</evidence>
<dbReference type="GO" id="GO:0004594">
    <property type="term" value="F:pantothenate kinase activity"/>
    <property type="evidence" value="ECO:0007669"/>
    <property type="project" value="UniProtKB-UniRule"/>
</dbReference>
<evidence type="ECO:0000256" key="8">
    <source>
        <dbReference type="ARBA" id="ARBA00022679"/>
    </source>
</evidence>
<comment type="caution">
    <text evidence="17">The sequence shown here is derived from an EMBL/GenBank/DDBJ whole genome shotgun (WGS) entry which is preliminary data.</text>
</comment>
<keyword evidence="11 16" id="KW-0067">ATP-binding</keyword>
<comment type="cofactor">
    <cofactor evidence="16">
        <name>NH4(+)</name>
        <dbReference type="ChEBI" id="CHEBI:28938"/>
    </cofactor>
    <cofactor evidence="16">
        <name>K(+)</name>
        <dbReference type="ChEBI" id="CHEBI:29103"/>
    </cofactor>
    <text evidence="16">A monovalent cation. Ammonium or potassium.</text>
</comment>
<comment type="catalytic activity">
    <reaction evidence="1 16">
        <text>(R)-pantothenate + ATP = (R)-4'-phosphopantothenate + ADP + H(+)</text>
        <dbReference type="Rhea" id="RHEA:16373"/>
        <dbReference type="ChEBI" id="CHEBI:10986"/>
        <dbReference type="ChEBI" id="CHEBI:15378"/>
        <dbReference type="ChEBI" id="CHEBI:29032"/>
        <dbReference type="ChEBI" id="CHEBI:30616"/>
        <dbReference type="ChEBI" id="CHEBI:456216"/>
        <dbReference type="EC" id="2.7.1.33"/>
    </reaction>
</comment>
<feature type="active site" description="Proton acceptor" evidence="16">
    <location>
        <position position="112"/>
    </location>
</feature>
<evidence type="ECO:0000256" key="7">
    <source>
        <dbReference type="ARBA" id="ARBA00022490"/>
    </source>
</evidence>
<evidence type="ECO:0000256" key="13">
    <source>
        <dbReference type="ARBA" id="ARBA00022993"/>
    </source>
</evidence>
<evidence type="ECO:0000256" key="9">
    <source>
        <dbReference type="ARBA" id="ARBA00022741"/>
    </source>
</evidence>
<keyword evidence="18" id="KW-1185">Reference proteome</keyword>
<evidence type="ECO:0000256" key="6">
    <source>
        <dbReference type="ARBA" id="ARBA00012102"/>
    </source>
</evidence>
<proteinExistence type="inferred from homology"/>
<comment type="cofactor">
    <cofactor evidence="2">
        <name>K(+)</name>
        <dbReference type="ChEBI" id="CHEBI:29103"/>
    </cofactor>
</comment>
<keyword evidence="16" id="KW-0479">Metal-binding</keyword>
<dbReference type="Proteomes" id="UP000468766">
    <property type="component" value="Unassembled WGS sequence"/>
</dbReference>
<comment type="caution">
    <text evidence="16">Lacks conserved residue(s) required for the propagation of feature annotation.</text>
</comment>
<keyword evidence="9 16" id="KW-0547">Nucleotide-binding</keyword>
<evidence type="ECO:0000256" key="2">
    <source>
        <dbReference type="ARBA" id="ARBA00001958"/>
    </source>
</evidence>
<evidence type="ECO:0000256" key="14">
    <source>
        <dbReference type="ARBA" id="ARBA00038036"/>
    </source>
</evidence>
<comment type="subcellular location">
    <subcellularLocation>
        <location evidence="3 16">Cytoplasm</location>
    </subcellularLocation>
</comment>
<dbReference type="GO" id="GO:0005737">
    <property type="term" value="C:cytoplasm"/>
    <property type="evidence" value="ECO:0007669"/>
    <property type="project" value="UniProtKB-SubCell"/>
</dbReference>
<evidence type="ECO:0000256" key="12">
    <source>
        <dbReference type="ARBA" id="ARBA00022958"/>
    </source>
</evidence>